<evidence type="ECO:0000313" key="2">
    <source>
        <dbReference type="Proteomes" id="UP001262889"/>
    </source>
</evidence>
<keyword evidence="2" id="KW-1185">Reference proteome</keyword>
<dbReference type="RefSeq" id="WP_311535741.1">
    <property type="nucleotide sequence ID" value="NZ_JAVRHQ010000021.1"/>
</dbReference>
<evidence type="ECO:0000313" key="1">
    <source>
        <dbReference type="EMBL" id="MDT0644123.1"/>
    </source>
</evidence>
<name>A0ABU3CCQ9_9FLAO</name>
<proteinExistence type="predicted"/>
<dbReference type="EMBL" id="JAVRHQ010000021">
    <property type="protein sequence ID" value="MDT0644123.1"/>
    <property type="molecule type" value="Genomic_DNA"/>
</dbReference>
<comment type="caution">
    <text evidence="1">The sequence shown here is derived from an EMBL/GenBank/DDBJ whole genome shotgun (WGS) entry which is preliminary data.</text>
</comment>
<reference evidence="1 2" key="1">
    <citation type="submission" date="2023-09" db="EMBL/GenBank/DDBJ databases">
        <authorList>
            <person name="Rey-Velasco X."/>
        </authorList>
    </citation>
    <scope>NUCLEOTIDE SEQUENCE [LARGE SCALE GENOMIC DNA]</scope>
    <source>
        <strain evidence="1 2">F363</strain>
    </source>
</reference>
<sequence>MYDEGTKRRPYTILYPETSDELVITWKRDDSGVYDIRFSEDGKWKTASGIKVGTTYDELTNLNGKPVSFYGFGWDYSGAVVWNGGKLENSHLNIFLGPENEPADRFYGDEIVKASPQEIKDMNLKVQAVVLKKQ</sequence>
<gene>
    <name evidence="1" type="ORF">RM553_14900</name>
</gene>
<protein>
    <submittedName>
        <fullName evidence="1">Uncharacterized protein</fullName>
    </submittedName>
</protein>
<accession>A0ABU3CCQ9</accession>
<organism evidence="1 2">
    <name type="scientific">Autumnicola tepida</name>
    <dbReference type="NCBI Taxonomy" id="3075595"/>
    <lineage>
        <taxon>Bacteria</taxon>
        <taxon>Pseudomonadati</taxon>
        <taxon>Bacteroidota</taxon>
        <taxon>Flavobacteriia</taxon>
        <taxon>Flavobacteriales</taxon>
        <taxon>Flavobacteriaceae</taxon>
        <taxon>Autumnicola</taxon>
    </lineage>
</organism>
<dbReference type="Proteomes" id="UP001262889">
    <property type="component" value="Unassembled WGS sequence"/>
</dbReference>